<gene>
    <name evidence="2" type="ORF">SAMN05192580_3291</name>
</gene>
<protein>
    <submittedName>
        <fullName evidence="2">NADP-dependent 3-hydroxy acid dehydrogenase YdfG</fullName>
    </submittedName>
</protein>
<evidence type="ECO:0000313" key="2">
    <source>
        <dbReference type="EMBL" id="SFS09534.1"/>
    </source>
</evidence>
<dbReference type="PANTHER" id="PTHR45458:SF1">
    <property type="entry name" value="SHORT CHAIN DEHYDROGENASE"/>
    <property type="match status" value="1"/>
</dbReference>
<comment type="similarity">
    <text evidence="1">Belongs to the short-chain dehydrogenases/reductases (SDR) family.</text>
</comment>
<dbReference type="PRINTS" id="PR00080">
    <property type="entry name" value="SDRFAMILY"/>
</dbReference>
<dbReference type="Pfam" id="PF00106">
    <property type="entry name" value="adh_short"/>
    <property type="match status" value="1"/>
</dbReference>
<dbReference type="InterPro" id="IPR020904">
    <property type="entry name" value="Sc_DH/Rdtase_CS"/>
</dbReference>
<dbReference type="RefSeq" id="WP_093316169.1">
    <property type="nucleotide sequence ID" value="NZ_FOZG01000003.1"/>
</dbReference>
<dbReference type="CDD" id="cd05325">
    <property type="entry name" value="carb_red_sniffer_like_SDR_c"/>
    <property type="match status" value="1"/>
</dbReference>
<evidence type="ECO:0000256" key="1">
    <source>
        <dbReference type="RuleBase" id="RU000363"/>
    </source>
</evidence>
<dbReference type="Proteomes" id="UP000198824">
    <property type="component" value="Unassembled WGS sequence"/>
</dbReference>
<dbReference type="InterPro" id="IPR002347">
    <property type="entry name" value="SDR_fam"/>
</dbReference>
<reference evidence="2 3" key="1">
    <citation type="submission" date="2016-10" db="EMBL/GenBank/DDBJ databases">
        <authorList>
            <person name="de Groot N.N."/>
        </authorList>
    </citation>
    <scope>NUCLEOTIDE SEQUENCE [LARGE SCALE GENOMIC DNA]</scope>
    <source>
        <strain evidence="2 3">S5-249</strain>
    </source>
</reference>
<dbReference type="InterPro" id="IPR052184">
    <property type="entry name" value="SDR_enzymes"/>
</dbReference>
<dbReference type="STRING" id="1166337.SAMN05192580_3291"/>
<keyword evidence="3" id="KW-1185">Reference proteome</keyword>
<dbReference type="GO" id="GO:0016616">
    <property type="term" value="F:oxidoreductase activity, acting on the CH-OH group of donors, NAD or NADP as acceptor"/>
    <property type="evidence" value="ECO:0007669"/>
    <property type="project" value="TreeGrafter"/>
</dbReference>
<dbReference type="SUPFAM" id="SSF51735">
    <property type="entry name" value="NAD(P)-binding Rossmann-fold domains"/>
    <property type="match status" value="1"/>
</dbReference>
<evidence type="ECO:0000313" key="3">
    <source>
        <dbReference type="Proteomes" id="UP000198824"/>
    </source>
</evidence>
<dbReference type="OrthoDB" id="9785826at2"/>
<dbReference type="InterPro" id="IPR036291">
    <property type="entry name" value="NAD(P)-bd_dom_sf"/>
</dbReference>
<dbReference type="Gene3D" id="3.40.50.720">
    <property type="entry name" value="NAD(P)-binding Rossmann-like Domain"/>
    <property type="match status" value="1"/>
</dbReference>
<name>A0A1I6M1M4_9SPHN</name>
<organism evidence="2 3">
    <name type="scientific">Sphingomonas jatrophae</name>
    <dbReference type="NCBI Taxonomy" id="1166337"/>
    <lineage>
        <taxon>Bacteria</taxon>
        <taxon>Pseudomonadati</taxon>
        <taxon>Pseudomonadota</taxon>
        <taxon>Alphaproteobacteria</taxon>
        <taxon>Sphingomonadales</taxon>
        <taxon>Sphingomonadaceae</taxon>
        <taxon>Sphingomonas</taxon>
    </lineage>
</organism>
<proteinExistence type="inferred from homology"/>
<dbReference type="AlphaFoldDB" id="A0A1I6M1M4"/>
<accession>A0A1I6M1M4</accession>
<dbReference type="EMBL" id="FOZG01000003">
    <property type="protein sequence ID" value="SFS09534.1"/>
    <property type="molecule type" value="Genomic_DNA"/>
</dbReference>
<dbReference type="PROSITE" id="PS00061">
    <property type="entry name" value="ADH_SHORT"/>
    <property type="match status" value="1"/>
</dbReference>
<dbReference type="PANTHER" id="PTHR45458">
    <property type="entry name" value="SHORT-CHAIN DEHYDROGENASE/REDUCTASE SDR"/>
    <property type="match status" value="1"/>
</dbReference>
<sequence length="227" mass="23521">MSTIVITGANRGVGLALTRAYAEAGDQVHALCRDPDGAAALHELGRATGRVTVGRIDIADKASIDAAAAAVSGPVDILINNAGILAGEDQSLDGVDLDVWMEAFRVMAIGPFLVSRAFLPQLEQAGGRIAFLSSQLAASTWPYGGHYAYSSAKAAGNRVAQILAIDLKDKGISTVVLHPGYVQTDMGGPTADITAEESAAGIVQVIANVTPQTSGRFMKWTGEPHPL</sequence>
<dbReference type="PRINTS" id="PR00081">
    <property type="entry name" value="GDHRDH"/>
</dbReference>